<comment type="similarity">
    <text evidence="1">Belongs to the PI3/PI4-kinase family. Type III PI4K subfamily.</text>
</comment>
<name>A0A1A6GVA4_NEOLE</name>
<feature type="non-terminal residue" evidence="7">
    <location>
        <position position="1"/>
    </location>
</feature>
<dbReference type="AlphaFoldDB" id="A0A1A6GVA4"/>
<accession>A0A1A6GVA4</accession>
<dbReference type="Proteomes" id="UP000092124">
    <property type="component" value="Unassembled WGS sequence"/>
</dbReference>
<comment type="caution">
    <text evidence="7">The sequence shown here is derived from an EMBL/GenBank/DDBJ whole genome shotgun (WGS) entry which is preliminary data.</text>
</comment>
<comment type="catalytic activity">
    <reaction evidence="4">
        <text>a 1,2-diacyl-sn-glycero-3-phospho-(1D-myo-inositol) + ATP = a 1,2-diacyl-sn-glycero-3-phospho-(1D-myo-inositol-3-phosphate) + ADP + H(+)</text>
        <dbReference type="Rhea" id="RHEA:12709"/>
        <dbReference type="ChEBI" id="CHEBI:15378"/>
        <dbReference type="ChEBI" id="CHEBI:30616"/>
        <dbReference type="ChEBI" id="CHEBI:57880"/>
        <dbReference type="ChEBI" id="CHEBI:58088"/>
        <dbReference type="ChEBI" id="CHEBI:456216"/>
        <dbReference type="EC" id="2.7.1.137"/>
    </reaction>
    <physiologicalReaction direction="left-to-right" evidence="4">
        <dbReference type="Rhea" id="RHEA:12710"/>
    </physiologicalReaction>
</comment>
<dbReference type="InterPro" id="IPR000403">
    <property type="entry name" value="PI3/4_kinase_cat_dom"/>
</dbReference>
<organism evidence="7 8">
    <name type="scientific">Neotoma lepida</name>
    <name type="common">Desert woodrat</name>
    <dbReference type="NCBI Taxonomy" id="56216"/>
    <lineage>
        <taxon>Eukaryota</taxon>
        <taxon>Metazoa</taxon>
        <taxon>Chordata</taxon>
        <taxon>Craniata</taxon>
        <taxon>Vertebrata</taxon>
        <taxon>Euteleostomi</taxon>
        <taxon>Mammalia</taxon>
        <taxon>Eutheria</taxon>
        <taxon>Euarchontoglires</taxon>
        <taxon>Glires</taxon>
        <taxon>Rodentia</taxon>
        <taxon>Myomorpha</taxon>
        <taxon>Muroidea</taxon>
        <taxon>Cricetidae</taxon>
        <taxon>Neotominae</taxon>
        <taxon>Neotoma</taxon>
    </lineage>
</organism>
<dbReference type="EMBL" id="LZPO01066423">
    <property type="protein sequence ID" value="OBS70106.1"/>
    <property type="molecule type" value="Genomic_DNA"/>
</dbReference>
<comment type="catalytic activity">
    <reaction evidence="5">
        <text>a 1,2-diacyl-sn-glycero-3-phospho-(1D-myo-inositol 4-phosphate) + ATP = a 1,2-diacyl-sn-glycero-3-phospho-(1D-myo-inositol-3,4-bisphosphate) + ADP + H(+)</text>
        <dbReference type="Rhea" id="RHEA:18373"/>
        <dbReference type="ChEBI" id="CHEBI:15378"/>
        <dbReference type="ChEBI" id="CHEBI:30616"/>
        <dbReference type="ChEBI" id="CHEBI:57658"/>
        <dbReference type="ChEBI" id="CHEBI:58178"/>
        <dbReference type="ChEBI" id="CHEBI:456216"/>
        <dbReference type="EC" id="2.7.1.154"/>
    </reaction>
    <physiologicalReaction direction="left-to-right" evidence="5">
        <dbReference type="Rhea" id="RHEA:18374"/>
    </physiologicalReaction>
</comment>
<evidence type="ECO:0000313" key="8">
    <source>
        <dbReference type="Proteomes" id="UP000092124"/>
    </source>
</evidence>
<dbReference type="GO" id="GO:0005737">
    <property type="term" value="C:cytoplasm"/>
    <property type="evidence" value="ECO:0007669"/>
    <property type="project" value="TreeGrafter"/>
</dbReference>
<dbReference type="GO" id="GO:0035005">
    <property type="term" value="F:1-phosphatidylinositol-4-phosphate 3-kinase activity"/>
    <property type="evidence" value="ECO:0007669"/>
    <property type="project" value="UniProtKB-EC"/>
</dbReference>
<dbReference type="OrthoDB" id="67688at2759"/>
<dbReference type="GO" id="GO:0016477">
    <property type="term" value="P:cell migration"/>
    <property type="evidence" value="ECO:0007669"/>
    <property type="project" value="TreeGrafter"/>
</dbReference>
<dbReference type="GO" id="GO:0005942">
    <property type="term" value="C:phosphatidylinositol 3-kinase complex"/>
    <property type="evidence" value="ECO:0007669"/>
    <property type="project" value="TreeGrafter"/>
</dbReference>
<dbReference type="GO" id="GO:0048015">
    <property type="term" value="P:phosphatidylinositol-mediated signaling"/>
    <property type="evidence" value="ECO:0007669"/>
    <property type="project" value="TreeGrafter"/>
</dbReference>
<dbReference type="STRING" id="56216.A0A1A6GVA4"/>
<dbReference type="Pfam" id="PF00454">
    <property type="entry name" value="PI3_PI4_kinase"/>
    <property type="match status" value="1"/>
</dbReference>
<evidence type="ECO:0000259" key="6">
    <source>
        <dbReference type="PROSITE" id="PS50290"/>
    </source>
</evidence>
<dbReference type="Gene3D" id="3.30.1010.10">
    <property type="entry name" value="Phosphatidylinositol 3-kinase Catalytic Subunit, Chain A, domain 4"/>
    <property type="match status" value="1"/>
</dbReference>
<dbReference type="SUPFAM" id="SSF56112">
    <property type="entry name" value="Protein kinase-like (PK-like)"/>
    <property type="match status" value="1"/>
</dbReference>
<evidence type="ECO:0000256" key="2">
    <source>
        <dbReference type="ARBA" id="ARBA00022679"/>
    </source>
</evidence>
<dbReference type="FunFam" id="3.30.1010.10:FF:000001">
    <property type="entry name" value="Phosphatidylinositol 4-phosphate 3-kinase C2 domain-containing subunit beta"/>
    <property type="match status" value="1"/>
</dbReference>
<dbReference type="GO" id="GO:0016303">
    <property type="term" value="F:1-phosphatidylinositol-3-kinase activity"/>
    <property type="evidence" value="ECO:0007669"/>
    <property type="project" value="UniProtKB-EC"/>
</dbReference>
<protein>
    <recommendedName>
        <fullName evidence="6">PI3K/PI4K catalytic domain-containing protein</fullName>
    </recommendedName>
</protein>
<dbReference type="PROSITE" id="PS00915">
    <property type="entry name" value="PI3_4_KINASE_1"/>
    <property type="match status" value="1"/>
</dbReference>
<evidence type="ECO:0000313" key="7">
    <source>
        <dbReference type="EMBL" id="OBS70106.1"/>
    </source>
</evidence>
<gene>
    <name evidence="7" type="ORF">A6R68_01352</name>
</gene>
<dbReference type="GO" id="GO:0005886">
    <property type="term" value="C:plasma membrane"/>
    <property type="evidence" value="ECO:0007669"/>
    <property type="project" value="TreeGrafter"/>
</dbReference>
<dbReference type="PANTHER" id="PTHR10048">
    <property type="entry name" value="PHOSPHATIDYLINOSITOL KINASE"/>
    <property type="match status" value="1"/>
</dbReference>
<dbReference type="PANTHER" id="PTHR10048:SF29">
    <property type="entry name" value="PHOSPHATIDYLINOSITOL 3-KINASE C2 DOMAIN-CONTAINING SUBUNIT GAMMA"/>
    <property type="match status" value="1"/>
</dbReference>
<dbReference type="GO" id="GO:0043491">
    <property type="term" value="P:phosphatidylinositol 3-kinase/protein kinase B signal transduction"/>
    <property type="evidence" value="ECO:0007669"/>
    <property type="project" value="TreeGrafter"/>
</dbReference>
<dbReference type="PROSITE" id="PS50290">
    <property type="entry name" value="PI3_4_KINASE_3"/>
    <property type="match status" value="1"/>
</dbReference>
<proteinExistence type="inferred from homology"/>
<dbReference type="InterPro" id="IPR015433">
    <property type="entry name" value="PI3/4_kinase"/>
</dbReference>
<keyword evidence="2" id="KW-0808">Transferase</keyword>
<evidence type="ECO:0000256" key="1">
    <source>
        <dbReference type="ARBA" id="ARBA00006209"/>
    </source>
</evidence>
<keyword evidence="8" id="KW-1185">Reference proteome</keyword>
<evidence type="ECO:0000256" key="3">
    <source>
        <dbReference type="ARBA" id="ARBA00022777"/>
    </source>
</evidence>
<evidence type="ECO:0000256" key="5">
    <source>
        <dbReference type="ARBA" id="ARBA00029297"/>
    </source>
</evidence>
<dbReference type="InterPro" id="IPR018936">
    <property type="entry name" value="PI3/4_kinase_CS"/>
</dbReference>
<sequence>LLRHAQGEACFKSWYQKLSAALQFCAGGALNDELAKEQKLVKLLGDIGEKVKSASDPQRQACSYFTSNALPLKITFINADPMGKNIGVIFKAGDDLRQDMLVLQIIQVMDNIWLQEGLDMQMIIYRCLSTGKAQGLIEMVPDAITLAKIHLHSGLIGPLKENTIKKWFSQHNHLKEDYEKVCSSGTNFK</sequence>
<reference evidence="7 8" key="1">
    <citation type="submission" date="2016-06" db="EMBL/GenBank/DDBJ databases">
        <title>The Draft Genome Sequence and Annotation of the Desert Woodrat Neotoma lepida.</title>
        <authorList>
            <person name="Campbell M."/>
            <person name="Oakeson K.F."/>
            <person name="Yandell M."/>
            <person name="Halpert J.R."/>
            <person name="Dearing D."/>
        </authorList>
    </citation>
    <scope>NUCLEOTIDE SEQUENCE [LARGE SCALE GENOMIC DNA]</scope>
    <source>
        <strain evidence="7">417</strain>
        <tissue evidence="7">Liver</tissue>
    </source>
</reference>
<evidence type="ECO:0000256" key="4">
    <source>
        <dbReference type="ARBA" id="ARBA00023985"/>
    </source>
</evidence>
<dbReference type="InterPro" id="IPR011009">
    <property type="entry name" value="Kinase-like_dom_sf"/>
</dbReference>
<keyword evidence="3" id="KW-0418">Kinase</keyword>
<feature type="domain" description="PI3K/PI4K catalytic" evidence="6">
    <location>
        <begin position="58"/>
        <end position="189"/>
    </location>
</feature>